<dbReference type="InterPro" id="IPR002035">
    <property type="entry name" value="VWF_A"/>
</dbReference>
<dbReference type="Ensembl" id="ENSCANT00000047067.1">
    <property type="protein sequence ID" value="ENSCANP00000024072.1"/>
    <property type="gene ID" value="ENSCANG00000035430.1"/>
</dbReference>
<reference evidence="10" key="2">
    <citation type="submission" date="2025-09" db="UniProtKB">
        <authorList>
            <consortium name="Ensembl"/>
        </authorList>
    </citation>
    <scope>IDENTIFICATION</scope>
</reference>
<organism evidence="10 11">
    <name type="scientific">Colobus angolensis palliatus</name>
    <name type="common">Peters' Angolan colobus</name>
    <dbReference type="NCBI Taxonomy" id="336983"/>
    <lineage>
        <taxon>Eukaryota</taxon>
        <taxon>Metazoa</taxon>
        <taxon>Chordata</taxon>
        <taxon>Craniata</taxon>
        <taxon>Vertebrata</taxon>
        <taxon>Euteleostomi</taxon>
        <taxon>Mammalia</taxon>
        <taxon>Eutheria</taxon>
        <taxon>Euarchontoglires</taxon>
        <taxon>Primates</taxon>
        <taxon>Haplorrhini</taxon>
        <taxon>Catarrhini</taxon>
        <taxon>Cercopithecidae</taxon>
        <taxon>Colobinae</taxon>
        <taxon>Colobus</taxon>
    </lineage>
</organism>
<evidence type="ECO:0000313" key="10">
    <source>
        <dbReference type="Ensembl" id="ENSCANP00000024072.1"/>
    </source>
</evidence>
<proteinExistence type="inferred from homology"/>
<dbReference type="Pfam" id="PF00092">
    <property type="entry name" value="VWA"/>
    <property type="match status" value="1"/>
</dbReference>
<accession>A0A2K5J5K1</accession>
<keyword evidence="7 8" id="KW-0472">Membrane</keyword>
<dbReference type="PANTHER" id="PTHR16059:SF16">
    <property type="entry name" value="ANTHRAX TOXIN RECEPTOR-LIKE"/>
    <property type="match status" value="1"/>
</dbReference>
<dbReference type="GO" id="GO:0004888">
    <property type="term" value="F:transmembrane signaling receptor activity"/>
    <property type="evidence" value="ECO:0007669"/>
    <property type="project" value="TreeGrafter"/>
</dbReference>
<comment type="subcellular location">
    <subcellularLocation>
        <location evidence="1">Membrane</location>
        <topology evidence="1">Single-pass type I membrane protein</topology>
    </subcellularLocation>
</comment>
<dbReference type="PROSITE" id="PS50234">
    <property type="entry name" value="VWFA"/>
    <property type="match status" value="1"/>
</dbReference>
<evidence type="ECO:0000256" key="5">
    <source>
        <dbReference type="ARBA" id="ARBA00022729"/>
    </source>
</evidence>
<name>A0A2K5J5K1_COLAP</name>
<evidence type="ECO:0000256" key="2">
    <source>
        <dbReference type="ARBA" id="ARBA00008095"/>
    </source>
</evidence>
<feature type="transmembrane region" description="Helical" evidence="8">
    <location>
        <begin position="241"/>
        <end position="262"/>
    </location>
</feature>
<dbReference type="GO" id="GO:0005886">
    <property type="term" value="C:plasma membrane"/>
    <property type="evidence" value="ECO:0007669"/>
    <property type="project" value="TreeGrafter"/>
</dbReference>
<keyword evidence="3 8" id="KW-0812">Transmembrane</keyword>
<keyword evidence="5" id="KW-0732">Signal</keyword>
<evidence type="ECO:0000256" key="4">
    <source>
        <dbReference type="ARBA" id="ARBA00022723"/>
    </source>
</evidence>
<evidence type="ECO:0000313" key="11">
    <source>
        <dbReference type="Proteomes" id="UP000233080"/>
    </source>
</evidence>
<keyword evidence="11" id="KW-1185">Reference proteome</keyword>
<dbReference type="GO" id="GO:0009986">
    <property type="term" value="C:cell surface"/>
    <property type="evidence" value="ECO:0007669"/>
    <property type="project" value="TreeGrafter"/>
</dbReference>
<dbReference type="InterPro" id="IPR008400">
    <property type="entry name" value="Anthrax_toxin_rcpt_extracel"/>
</dbReference>
<protein>
    <recommendedName>
        <fullName evidence="9">VWFA domain-containing protein</fullName>
    </recommendedName>
</protein>
<dbReference type="AlphaFoldDB" id="A0A2K5J5K1"/>
<sequence length="454" mass="50550">MRMSFVTCSMDGDTVLLLTSDKKKIKEGLNQLQKMVPEGHTSMQAGFRNAVRQMENFNSTYNKVSSMIIAMTHGTMMKHPFLDTLKEVSSVRIYHLGATIYTLGVADYRKDLITAIADSPDHVFAVENGFKALRSNWDAALHSSTLRLLNVVLAESYHVVIHGNGFQNLKKQDEVICRFIFNESTIIGKFTDKTSKTCPGPKTENPGRREYFIEVSLNNSKTFFKSNVSVTSTTCGIFRNWAYFVPLLLLAPLLLCCVWWLCCKKTSDFSPPSPGQEIPPSPPPQLPHPLSPPPAPVNTCPTVIAAWLHCGHAAFQGNLDTFCDLSHPSCCQVPWMWCQHRGQGRYLSLALAQSECTQGPCCPRICFPHSQECLSLPQAPCRPRMCLRHSLELCNAKSCLQPSWECLPISCSSRCHLLPTRCPRPPSRMLPLLPALLGHTAEPPLSLPPPVPNF</sequence>
<evidence type="ECO:0000256" key="1">
    <source>
        <dbReference type="ARBA" id="ARBA00004479"/>
    </source>
</evidence>
<dbReference type="GO" id="GO:0046872">
    <property type="term" value="F:metal ion binding"/>
    <property type="evidence" value="ECO:0007669"/>
    <property type="project" value="UniProtKB-KW"/>
</dbReference>
<dbReference type="Pfam" id="PF05587">
    <property type="entry name" value="Anth_Ig"/>
    <property type="match status" value="1"/>
</dbReference>
<keyword evidence="6 8" id="KW-1133">Transmembrane helix</keyword>
<keyword evidence="4" id="KW-0479">Metal-binding</keyword>
<dbReference type="SUPFAM" id="SSF53300">
    <property type="entry name" value="vWA-like"/>
    <property type="match status" value="1"/>
</dbReference>
<dbReference type="Gene3D" id="3.40.50.410">
    <property type="entry name" value="von Willebrand factor, type A domain"/>
    <property type="match status" value="1"/>
</dbReference>
<evidence type="ECO:0000256" key="7">
    <source>
        <dbReference type="ARBA" id="ARBA00023136"/>
    </source>
</evidence>
<feature type="domain" description="VWFA" evidence="9">
    <location>
        <begin position="1"/>
        <end position="152"/>
    </location>
</feature>
<evidence type="ECO:0000256" key="6">
    <source>
        <dbReference type="ARBA" id="ARBA00022989"/>
    </source>
</evidence>
<dbReference type="Proteomes" id="UP000233080">
    <property type="component" value="Unassembled WGS sequence"/>
</dbReference>
<evidence type="ECO:0000259" key="9">
    <source>
        <dbReference type="PROSITE" id="PS50234"/>
    </source>
</evidence>
<dbReference type="InterPro" id="IPR036465">
    <property type="entry name" value="vWFA_dom_sf"/>
</dbReference>
<dbReference type="STRING" id="336983.ENSCANP00000024072"/>
<evidence type="ECO:0000256" key="8">
    <source>
        <dbReference type="SAM" id="Phobius"/>
    </source>
</evidence>
<dbReference type="PANTHER" id="PTHR16059">
    <property type="entry name" value="ANTHRAX TOXIN RECEPTOR"/>
    <property type="match status" value="1"/>
</dbReference>
<evidence type="ECO:0000256" key="3">
    <source>
        <dbReference type="ARBA" id="ARBA00022692"/>
    </source>
</evidence>
<reference evidence="10" key="1">
    <citation type="submission" date="2025-08" db="UniProtKB">
        <authorList>
            <consortium name="Ensembl"/>
        </authorList>
    </citation>
    <scope>IDENTIFICATION</scope>
</reference>
<comment type="similarity">
    <text evidence="2">Belongs to the ATR family.</text>
</comment>